<dbReference type="InterPro" id="IPR027417">
    <property type="entry name" value="P-loop_NTPase"/>
</dbReference>
<evidence type="ECO:0000256" key="9">
    <source>
        <dbReference type="ARBA" id="ARBA00029962"/>
    </source>
</evidence>
<dbReference type="RefSeq" id="WP_143856624.1">
    <property type="nucleotide sequence ID" value="NZ_CP041730.1"/>
</dbReference>
<dbReference type="CDD" id="cd01672">
    <property type="entry name" value="TMPK"/>
    <property type="match status" value="1"/>
</dbReference>
<reference evidence="15" key="1">
    <citation type="submission" date="2019-07" db="EMBL/GenBank/DDBJ databases">
        <title>Chitinimonas sp. nov., isolated from Ny-Alesund, arctica soil.</title>
        <authorList>
            <person name="Xu Q."/>
            <person name="Peng F."/>
        </authorList>
    </citation>
    <scope>NUCLEOTIDE SEQUENCE [LARGE SCALE GENOMIC DNA]</scope>
    <source>
        <strain evidence="15">R3-44</strain>
    </source>
</reference>
<dbReference type="FunFam" id="3.40.50.300:FF:000225">
    <property type="entry name" value="Thymidylate kinase"/>
    <property type="match status" value="1"/>
</dbReference>
<evidence type="ECO:0000259" key="13">
    <source>
        <dbReference type="Pfam" id="PF02223"/>
    </source>
</evidence>
<evidence type="ECO:0000313" key="14">
    <source>
        <dbReference type="EMBL" id="QDQ25699.1"/>
    </source>
</evidence>
<organism evidence="14 15">
    <name type="scientific">Chitinimonas arctica</name>
    <dbReference type="NCBI Taxonomy" id="2594795"/>
    <lineage>
        <taxon>Bacteria</taxon>
        <taxon>Pseudomonadati</taxon>
        <taxon>Pseudomonadota</taxon>
        <taxon>Betaproteobacteria</taxon>
        <taxon>Neisseriales</taxon>
        <taxon>Chitinibacteraceae</taxon>
        <taxon>Chitinimonas</taxon>
    </lineage>
</organism>
<accession>A0A516SC20</accession>
<dbReference type="NCBIfam" id="TIGR00041">
    <property type="entry name" value="DTMP_kinase"/>
    <property type="match status" value="1"/>
</dbReference>
<dbReference type="GO" id="GO:0005524">
    <property type="term" value="F:ATP binding"/>
    <property type="evidence" value="ECO:0007669"/>
    <property type="project" value="UniProtKB-UniRule"/>
</dbReference>
<evidence type="ECO:0000256" key="2">
    <source>
        <dbReference type="ARBA" id="ARBA00012980"/>
    </source>
</evidence>
<dbReference type="OrthoDB" id="9774907at2"/>
<comment type="function">
    <text evidence="11 12">Phosphorylation of dTMP to form dTDP in both de novo and salvage pathways of dTTP synthesis.</text>
</comment>
<comment type="similarity">
    <text evidence="1 12">Belongs to the thymidylate kinase family.</text>
</comment>
<evidence type="ECO:0000256" key="3">
    <source>
        <dbReference type="ARBA" id="ARBA00017144"/>
    </source>
</evidence>
<comment type="catalytic activity">
    <reaction evidence="10 12">
        <text>dTMP + ATP = dTDP + ADP</text>
        <dbReference type="Rhea" id="RHEA:13517"/>
        <dbReference type="ChEBI" id="CHEBI:30616"/>
        <dbReference type="ChEBI" id="CHEBI:58369"/>
        <dbReference type="ChEBI" id="CHEBI:63528"/>
        <dbReference type="ChEBI" id="CHEBI:456216"/>
        <dbReference type="EC" id="2.7.4.9"/>
    </reaction>
</comment>
<keyword evidence="15" id="KW-1185">Reference proteome</keyword>
<feature type="binding site" evidence="12">
    <location>
        <begin position="11"/>
        <end position="18"/>
    </location>
    <ligand>
        <name>ATP</name>
        <dbReference type="ChEBI" id="CHEBI:30616"/>
    </ligand>
</feature>
<keyword evidence="4 12" id="KW-0808">Transferase</keyword>
<gene>
    <name evidence="12" type="primary">tmk</name>
    <name evidence="14" type="ORF">FNU76_04660</name>
</gene>
<dbReference type="KEGG" id="cari:FNU76_04660"/>
<keyword evidence="6 12" id="KW-0547">Nucleotide-binding</keyword>
<dbReference type="GO" id="GO:0006233">
    <property type="term" value="P:dTDP biosynthetic process"/>
    <property type="evidence" value="ECO:0007669"/>
    <property type="project" value="InterPro"/>
</dbReference>
<dbReference type="GO" id="GO:0006235">
    <property type="term" value="P:dTTP biosynthetic process"/>
    <property type="evidence" value="ECO:0007669"/>
    <property type="project" value="UniProtKB-UniRule"/>
</dbReference>
<evidence type="ECO:0000256" key="1">
    <source>
        <dbReference type="ARBA" id="ARBA00009776"/>
    </source>
</evidence>
<dbReference type="EC" id="2.7.4.9" evidence="2 12"/>
<dbReference type="Pfam" id="PF02223">
    <property type="entry name" value="Thymidylate_kin"/>
    <property type="match status" value="1"/>
</dbReference>
<evidence type="ECO:0000256" key="4">
    <source>
        <dbReference type="ARBA" id="ARBA00022679"/>
    </source>
</evidence>
<feature type="domain" description="Thymidylate kinase-like" evidence="13">
    <location>
        <begin position="9"/>
        <end position="198"/>
    </location>
</feature>
<evidence type="ECO:0000256" key="12">
    <source>
        <dbReference type="HAMAP-Rule" id="MF_00165"/>
    </source>
</evidence>
<name>A0A516SC20_9NEIS</name>
<dbReference type="GO" id="GO:0004798">
    <property type="term" value="F:dTMP kinase activity"/>
    <property type="evidence" value="ECO:0007669"/>
    <property type="project" value="UniProtKB-UniRule"/>
</dbReference>
<dbReference type="Proteomes" id="UP000317550">
    <property type="component" value="Chromosome"/>
</dbReference>
<dbReference type="Gene3D" id="3.40.50.300">
    <property type="entry name" value="P-loop containing nucleotide triphosphate hydrolases"/>
    <property type="match status" value="1"/>
</dbReference>
<dbReference type="GO" id="GO:0005829">
    <property type="term" value="C:cytosol"/>
    <property type="evidence" value="ECO:0007669"/>
    <property type="project" value="TreeGrafter"/>
</dbReference>
<dbReference type="PANTHER" id="PTHR10344">
    <property type="entry name" value="THYMIDYLATE KINASE"/>
    <property type="match status" value="1"/>
</dbReference>
<dbReference type="PANTHER" id="PTHR10344:SF4">
    <property type="entry name" value="UMP-CMP KINASE 2, MITOCHONDRIAL"/>
    <property type="match status" value="1"/>
</dbReference>
<sequence length="205" mass="22847">MAQGRFISLEGLDGAGKSTHLSWLTAHLAERGIDHLVTREPGGTPLGEQLRELLLKQPMHLETEALLMFAVRREHLAQVIEPALAAGRWVVCDRFTDATHAYQVGGRGLALDKFTMLEQWVQGREQGLLQPDLTLLFDVPLEVSRARLANGRELDRFEREQDAFFERVRDAYHARAAASAGRMRVIDASRSITAIQAELAQLLAA</sequence>
<evidence type="ECO:0000313" key="15">
    <source>
        <dbReference type="Proteomes" id="UP000317550"/>
    </source>
</evidence>
<evidence type="ECO:0000256" key="10">
    <source>
        <dbReference type="ARBA" id="ARBA00048743"/>
    </source>
</evidence>
<evidence type="ECO:0000256" key="5">
    <source>
        <dbReference type="ARBA" id="ARBA00022727"/>
    </source>
</evidence>
<dbReference type="SUPFAM" id="SSF52540">
    <property type="entry name" value="P-loop containing nucleoside triphosphate hydrolases"/>
    <property type="match status" value="1"/>
</dbReference>
<keyword evidence="7 12" id="KW-0418">Kinase</keyword>
<dbReference type="AlphaFoldDB" id="A0A516SC20"/>
<dbReference type="EMBL" id="CP041730">
    <property type="protein sequence ID" value="QDQ25699.1"/>
    <property type="molecule type" value="Genomic_DNA"/>
</dbReference>
<protein>
    <recommendedName>
        <fullName evidence="3 12">Thymidylate kinase</fullName>
        <ecNumber evidence="2 12">2.7.4.9</ecNumber>
    </recommendedName>
    <alternativeName>
        <fullName evidence="9 12">dTMP kinase</fullName>
    </alternativeName>
</protein>
<dbReference type="InterPro" id="IPR018094">
    <property type="entry name" value="Thymidylate_kinase"/>
</dbReference>
<evidence type="ECO:0000256" key="8">
    <source>
        <dbReference type="ARBA" id="ARBA00022840"/>
    </source>
</evidence>
<dbReference type="GO" id="GO:0006227">
    <property type="term" value="P:dUDP biosynthetic process"/>
    <property type="evidence" value="ECO:0007669"/>
    <property type="project" value="TreeGrafter"/>
</dbReference>
<proteinExistence type="inferred from homology"/>
<keyword evidence="8 12" id="KW-0067">ATP-binding</keyword>
<evidence type="ECO:0000256" key="6">
    <source>
        <dbReference type="ARBA" id="ARBA00022741"/>
    </source>
</evidence>
<evidence type="ECO:0000256" key="7">
    <source>
        <dbReference type="ARBA" id="ARBA00022777"/>
    </source>
</evidence>
<keyword evidence="5 12" id="KW-0545">Nucleotide biosynthesis</keyword>
<dbReference type="HAMAP" id="MF_00165">
    <property type="entry name" value="Thymidylate_kinase"/>
    <property type="match status" value="1"/>
</dbReference>
<evidence type="ECO:0000256" key="11">
    <source>
        <dbReference type="ARBA" id="ARBA00057735"/>
    </source>
</evidence>
<dbReference type="InterPro" id="IPR039430">
    <property type="entry name" value="Thymidylate_kin-like_dom"/>
</dbReference>